<keyword evidence="4" id="KW-0547">Nucleotide-binding</keyword>
<dbReference type="EC" id="2.7.13.3" evidence="2"/>
<proteinExistence type="predicted"/>
<organism evidence="8 9">
    <name type="scientific">Caulobacter endophyticus</name>
    <dbReference type="NCBI Taxonomy" id="2172652"/>
    <lineage>
        <taxon>Bacteria</taxon>
        <taxon>Pseudomonadati</taxon>
        <taxon>Pseudomonadota</taxon>
        <taxon>Alphaproteobacteria</taxon>
        <taxon>Caulobacterales</taxon>
        <taxon>Caulobacteraceae</taxon>
        <taxon>Caulobacter</taxon>
    </lineage>
</organism>
<comment type="caution">
    <text evidence="8">The sequence shown here is derived from an EMBL/GenBank/DDBJ whole genome shotgun (WGS) entry which is preliminary data.</text>
</comment>
<dbReference type="GO" id="GO:0005524">
    <property type="term" value="F:ATP binding"/>
    <property type="evidence" value="ECO:0007669"/>
    <property type="project" value="UniProtKB-KW"/>
</dbReference>
<dbReference type="PANTHER" id="PTHR44936">
    <property type="entry name" value="SENSOR PROTEIN CREC"/>
    <property type="match status" value="1"/>
</dbReference>
<protein>
    <recommendedName>
        <fullName evidence="2">histidine kinase</fullName>
        <ecNumber evidence="2">2.7.13.3</ecNumber>
    </recommendedName>
</protein>
<evidence type="ECO:0000256" key="4">
    <source>
        <dbReference type="ARBA" id="ARBA00022741"/>
    </source>
</evidence>
<dbReference type="PANTHER" id="PTHR44936:SF10">
    <property type="entry name" value="SENSOR PROTEIN RSTB"/>
    <property type="match status" value="1"/>
</dbReference>
<evidence type="ECO:0000259" key="7">
    <source>
        <dbReference type="PROSITE" id="PS50109"/>
    </source>
</evidence>
<evidence type="ECO:0000256" key="5">
    <source>
        <dbReference type="ARBA" id="ARBA00022777"/>
    </source>
</evidence>
<dbReference type="Proteomes" id="UP000245073">
    <property type="component" value="Unassembled WGS sequence"/>
</dbReference>
<name>A0A2T9K3Y5_9CAUL</name>
<accession>A0A2T9K3Y5</accession>
<dbReference type="InterPro" id="IPR036890">
    <property type="entry name" value="HATPase_C_sf"/>
</dbReference>
<dbReference type="InterPro" id="IPR005467">
    <property type="entry name" value="His_kinase_dom"/>
</dbReference>
<evidence type="ECO:0000256" key="6">
    <source>
        <dbReference type="ARBA" id="ARBA00022840"/>
    </source>
</evidence>
<feature type="domain" description="Histidine kinase" evidence="7">
    <location>
        <begin position="570"/>
        <end position="794"/>
    </location>
</feature>
<evidence type="ECO:0000256" key="2">
    <source>
        <dbReference type="ARBA" id="ARBA00012438"/>
    </source>
</evidence>
<evidence type="ECO:0000256" key="1">
    <source>
        <dbReference type="ARBA" id="ARBA00000085"/>
    </source>
</evidence>
<sequence>MRFRVTARTILHLGSDLISSDGVAFYELIKNALDARSPEVRVDVISRLPFEVYDEILRELGERREPNERGIIAGAPGSRTWRHLRDLALSAVDVEAPQADELIEQLRGADTKRDFVAAFREANKIEIDDDGDGMSADTLEEVYLTIGTGNRARERERLLAAGQADEERVILGEKGLGRLSAMRLGDYLQVVTATADDHHWNVLEIDWNKFADAADNDISSIDIEPEEGADKSSDRQGTLIRIASLTSAWTHDKLEALARDHFSKLVDPFSHRSLPLKLAFNGIAVEIPPFATFILDHAHGVFNAELTFDEEGHPTLSGSMNYRLRNRRRPFNFRGVEIASFAGDASGETLRRMGPFTLEVYWFNRRVLKKIDGIGDLAAVRRLLASWAGGVALYRDGYRVNPYGGPKDDWLSLDQDAFSTSGFKLNRGQIVGRALISKSENKYLVDQSNREGLKDTSEKDAFVAILSAIMEFFRGFVVEVDEEFARANRVEAADTLERFRQEDARLEEIMPALLSLLGATSEGKKLSSRLRNAIGTLREAASEVEAAAKAQEQERNRVMHLASVGLLIEILAHELYRATAGGLRTIASARASRDPKSTNTQLRVLDAQLRTLQKRLKVLDPLSTNARQTKEDFEIVEWTRDIVESFSSQNSRSNIAFETISRPNGARRQIRAVKGMFVQIIENLLSNSVYWVKQQNKYDRGGSVPGGDEPIGTITVLVEPAEGRISVIDDGPGIPEDRREIVFQPFFTTKKQKQGRGLGLYISRELAAYHGASLTLGDADEDGYIHSVILELGPNEHS</sequence>
<reference evidence="8 9" key="1">
    <citation type="submission" date="2018-04" db="EMBL/GenBank/DDBJ databases">
        <title>The genome sequence of Caulobacter sp. 744.</title>
        <authorList>
            <person name="Gao J."/>
            <person name="Sun J."/>
        </authorList>
    </citation>
    <scope>NUCLEOTIDE SEQUENCE [LARGE SCALE GENOMIC DNA]</scope>
    <source>
        <strain evidence="8 9">774</strain>
    </source>
</reference>
<dbReference type="InterPro" id="IPR003594">
    <property type="entry name" value="HATPase_dom"/>
</dbReference>
<dbReference type="InterPro" id="IPR004358">
    <property type="entry name" value="Sig_transdc_His_kin-like_C"/>
</dbReference>
<dbReference type="PROSITE" id="PS50109">
    <property type="entry name" value="HIS_KIN"/>
    <property type="match status" value="1"/>
</dbReference>
<keyword evidence="6" id="KW-0067">ATP-binding</keyword>
<evidence type="ECO:0000313" key="9">
    <source>
        <dbReference type="Proteomes" id="UP000245073"/>
    </source>
</evidence>
<dbReference type="Pfam" id="PF13589">
    <property type="entry name" value="HATPase_c_3"/>
    <property type="match status" value="1"/>
</dbReference>
<dbReference type="AlphaFoldDB" id="A0A2T9K3Y5"/>
<keyword evidence="5" id="KW-0418">Kinase</keyword>
<comment type="catalytic activity">
    <reaction evidence="1">
        <text>ATP + protein L-histidine = ADP + protein N-phospho-L-histidine.</text>
        <dbReference type="EC" id="2.7.13.3"/>
    </reaction>
</comment>
<keyword evidence="9" id="KW-1185">Reference proteome</keyword>
<dbReference type="CDD" id="cd00075">
    <property type="entry name" value="HATPase"/>
    <property type="match status" value="1"/>
</dbReference>
<dbReference type="Pfam" id="PF02518">
    <property type="entry name" value="HATPase_c"/>
    <property type="match status" value="1"/>
</dbReference>
<evidence type="ECO:0000256" key="3">
    <source>
        <dbReference type="ARBA" id="ARBA00022679"/>
    </source>
</evidence>
<evidence type="ECO:0000313" key="8">
    <source>
        <dbReference type="EMBL" id="PVM90692.1"/>
    </source>
</evidence>
<dbReference type="InterPro" id="IPR050980">
    <property type="entry name" value="2C_sensor_his_kinase"/>
</dbReference>
<dbReference type="SUPFAM" id="SSF55874">
    <property type="entry name" value="ATPase domain of HSP90 chaperone/DNA topoisomerase II/histidine kinase"/>
    <property type="match status" value="2"/>
</dbReference>
<keyword evidence="3" id="KW-0808">Transferase</keyword>
<dbReference type="PRINTS" id="PR00344">
    <property type="entry name" value="BCTRLSENSOR"/>
</dbReference>
<dbReference type="SMART" id="SM00387">
    <property type="entry name" value="HATPase_c"/>
    <property type="match status" value="1"/>
</dbReference>
<dbReference type="EMBL" id="QDKQ01000034">
    <property type="protein sequence ID" value="PVM90692.1"/>
    <property type="molecule type" value="Genomic_DNA"/>
</dbReference>
<dbReference type="GO" id="GO:0004673">
    <property type="term" value="F:protein histidine kinase activity"/>
    <property type="evidence" value="ECO:0007669"/>
    <property type="project" value="UniProtKB-EC"/>
</dbReference>
<dbReference type="Gene3D" id="3.30.565.10">
    <property type="entry name" value="Histidine kinase-like ATPase, C-terminal domain"/>
    <property type="match status" value="2"/>
</dbReference>
<gene>
    <name evidence="8" type="ORF">DDF67_09690</name>
</gene>